<evidence type="ECO:0000259" key="1">
    <source>
        <dbReference type="Pfam" id="PF08241"/>
    </source>
</evidence>
<dbReference type="EMBL" id="JAUSTZ010000008">
    <property type="protein sequence ID" value="MDQ0227310.1"/>
    <property type="molecule type" value="Genomic_DNA"/>
</dbReference>
<dbReference type="Proteomes" id="UP001232245">
    <property type="component" value="Unassembled WGS sequence"/>
</dbReference>
<evidence type="ECO:0000313" key="2">
    <source>
        <dbReference type="EMBL" id="MDQ0227310.1"/>
    </source>
</evidence>
<dbReference type="InterPro" id="IPR029063">
    <property type="entry name" value="SAM-dependent_MTases_sf"/>
</dbReference>
<dbReference type="Gene3D" id="3.40.50.150">
    <property type="entry name" value="Vaccinia Virus protein VP39"/>
    <property type="match status" value="1"/>
</dbReference>
<keyword evidence="3" id="KW-1185">Reference proteome</keyword>
<dbReference type="SUPFAM" id="SSF53335">
    <property type="entry name" value="S-adenosyl-L-methionine-dependent methyltransferases"/>
    <property type="match status" value="1"/>
</dbReference>
<accession>A0ABT9Z5N1</accession>
<reference evidence="2 3" key="1">
    <citation type="submission" date="2023-07" db="EMBL/GenBank/DDBJ databases">
        <title>Genomic Encyclopedia of Type Strains, Phase IV (KMG-IV): sequencing the most valuable type-strain genomes for metagenomic binning, comparative biology and taxonomic classification.</title>
        <authorList>
            <person name="Goeker M."/>
        </authorList>
    </citation>
    <scope>NUCLEOTIDE SEQUENCE [LARGE SCALE GENOMIC DNA]</scope>
    <source>
        <strain evidence="2 3">DSM 17723</strain>
    </source>
</reference>
<sequence length="204" mass="23518">MEKKQLIQKFNQQAVKYSKRRKNQENNKWRRHIFQAVKGDTLEVAVGAGMNFSFYPKDIEYVGVDFSPKMIEHAEESAKDYGFRAKFIVSDVESLEFPDNSFDTIVSSGSFCSYENPVHVLNLFNKWCKANGQILLMEHGLSSTPTLAWIQKKFDKLAVKAFGCHQNRDILALVKQSNLSITKQERAILGYLYLIWAKPNKENQ</sequence>
<dbReference type="InterPro" id="IPR052356">
    <property type="entry name" value="Thiol_S-MT"/>
</dbReference>
<dbReference type="CDD" id="cd02440">
    <property type="entry name" value="AdoMet_MTases"/>
    <property type="match status" value="1"/>
</dbReference>
<organism evidence="2 3">
    <name type="scientific">Metabacillus niabensis</name>
    <dbReference type="NCBI Taxonomy" id="324854"/>
    <lineage>
        <taxon>Bacteria</taxon>
        <taxon>Bacillati</taxon>
        <taxon>Bacillota</taxon>
        <taxon>Bacilli</taxon>
        <taxon>Bacillales</taxon>
        <taxon>Bacillaceae</taxon>
        <taxon>Metabacillus</taxon>
    </lineage>
</organism>
<dbReference type="InterPro" id="IPR013216">
    <property type="entry name" value="Methyltransf_11"/>
</dbReference>
<comment type="caution">
    <text evidence="2">The sequence shown here is derived from an EMBL/GenBank/DDBJ whole genome shotgun (WGS) entry which is preliminary data.</text>
</comment>
<dbReference type="PANTHER" id="PTHR45036:SF1">
    <property type="entry name" value="METHYLTRANSFERASE LIKE 7A"/>
    <property type="match status" value="1"/>
</dbReference>
<feature type="domain" description="Methyltransferase type 11" evidence="1">
    <location>
        <begin position="42"/>
        <end position="135"/>
    </location>
</feature>
<dbReference type="RefSeq" id="WP_174881017.1">
    <property type="nucleotide sequence ID" value="NZ_CADEPK010000299.1"/>
</dbReference>
<evidence type="ECO:0000313" key="3">
    <source>
        <dbReference type="Proteomes" id="UP001232245"/>
    </source>
</evidence>
<keyword evidence="2" id="KW-0830">Ubiquinone</keyword>
<gene>
    <name evidence="2" type="ORF">J2S02_003655</name>
</gene>
<dbReference type="PANTHER" id="PTHR45036">
    <property type="entry name" value="METHYLTRANSFERASE LIKE 7B"/>
    <property type="match status" value="1"/>
</dbReference>
<name>A0ABT9Z5N1_9BACI</name>
<proteinExistence type="predicted"/>
<dbReference type="Pfam" id="PF08241">
    <property type="entry name" value="Methyltransf_11"/>
    <property type="match status" value="1"/>
</dbReference>
<protein>
    <submittedName>
        <fullName evidence="2">Ubiquinone/menaquinone biosynthesis C-methylase UbiE</fullName>
    </submittedName>
</protein>